<evidence type="ECO:0000256" key="5">
    <source>
        <dbReference type="ARBA" id="ARBA00023163"/>
    </source>
</evidence>
<dbReference type="GO" id="GO:0000978">
    <property type="term" value="F:RNA polymerase II cis-regulatory region sequence-specific DNA binding"/>
    <property type="evidence" value="ECO:0007669"/>
    <property type="project" value="TreeGrafter"/>
</dbReference>
<dbReference type="Gene3D" id="4.10.240.10">
    <property type="entry name" value="Zn(2)-C6 fungal-type DNA-binding domain"/>
    <property type="match status" value="1"/>
</dbReference>
<dbReference type="GO" id="GO:0001228">
    <property type="term" value="F:DNA-binding transcription activator activity, RNA polymerase II-specific"/>
    <property type="evidence" value="ECO:0007669"/>
    <property type="project" value="TreeGrafter"/>
</dbReference>
<dbReference type="InterPro" id="IPR051430">
    <property type="entry name" value="Fungal_TF_Env_Response"/>
</dbReference>
<feature type="region of interest" description="Disordered" evidence="7">
    <location>
        <begin position="122"/>
        <end position="142"/>
    </location>
</feature>
<feature type="compositionally biased region" description="Low complexity" evidence="7">
    <location>
        <begin position="92"/>
        <end position="103"/>
    </location>
</feature>
<feature type="region of interest" description="Disordered" evidence="7">
    <location>
        <begin position="51"/>
        <end position="103"/>
    </location>
</feature>
<keyword evidence="2" id="KW-0862">Zinc</keyword>
<dbReference type="PANTHER" id="PTHR31944:SF131">
    <property type="entry name" value="HEME-RESPONSIVE ZINC FINGER TRANSCRIPTION FACTOR HAP1"/>
    <property type="match status" value="1"/>
</dbReference>
<keyword evidence="4" id="KW-0238">DNA-binding</keyword>
<evidence type="ECO:0000256" key="7">
    <source>
        <dbReference type="SAM" id="MobiDB-lite"/>
    </source>
</evidence>
<proteinExistence type="predicted"/>
<dbReference type="InterPro" id="IPR007219">
    <property type="entry name" value="XnlR_reg_dom"/>
</dbReference>
<evidence type="ECO:0000256" key="1">
    <source>
        <dbReference type="ARBA" id="ARBA00022723"/>
    </source>
</evidence>
<accession>A0AAE0NH73</accession>
<dbReference type="GO" id="GO:0006351">
    <property type="term" value="P:DNA-templated transcription"/>
    <property type="evidence" value="ECO:0007669"/>
    <property type="project" value="InterPro"/>
</dbReference>
<dbReference type="GO" id="GO:0008270">
    <property type="term" value="F:zinc ion binding"/>
    <property type="evidence" value="ECO:0007669"/>
    <property type="project" value="InterPro"/>
</dbReference>
<gene>
    <name evidence="9" type="ORF">B0H63DRAFT_475812</name>
</gene>
<dbReference type="AlphaFoldDB" id="A0AAE0NH73"/>
<evidence type="ECO:0000256" key="2">
    <source>
        <dbReference type="ARBA" id="ARBA00022833"/>
    </source>
</evidence>
<dbReference type="InterPro" id="IPR036864">
    <property type="entry name" value="Zn2-C6_fun-type_DNA-bd_sf"/>
</dbReference>
<keyword evidence="10" id="KW-1185">Reference proteome</keyword>
<dbReference type="PANTHER" id="PTHR31944">
    <property type="entry name" value="HEME-RESPONSIVE ZINC FINGER TRANSCRIPTION FACTOR HAP1"/>
    <property type="match status" value="1"/>
</dbReference>
<dbReference type="EMBL" id="JAULSW010000005">
    <property type="protein sequence ID" value="KAK3381478.1"/>
    <property type="molecule type" value="Genomic_DNA"/>
</dbReference>
<dbReference type="PROSITE" id="PS00463">
    <property type="entry name" value="ZN2_CY6_FUNGAL_1"/>
    <property type="match status" value="1"/>
</dbReference>
<reference evidence="9" key="2">
    <citation type="submission" date="2023-06" db="EMBL/GenBank/DDBJ databases">
        <authorList>
            <consortium name="Lawrence Berkeley National Laboratory"/>
            <person name="Haridas S."/>
            <person name="Hensen N."/>
            <person name="Bonometti L."/>
            <person name="Westerberg I."/>
            <person name="Brannstrom I.O."/>
            <person name="Guillou S."/>
            <person name="Cros-Aarteil S."/>
            <person name="Calhoun S."/>
            <person name="Kuo A."/>
            <person name="Mondo S."/>
            <person name="Pangilinan J."/>
            <person name="Riley R."/>
            <person name="LaButti K."/>
            <person name="Andreopoulos B."/>
            <person name="Lipzen A."/>
            <person name="Chen C."/>
            <person name="Yanf M."/>
            <person name="Daum C."/>
            <person name="Ng V."/>
            <person name="Clum A."/>
            <person name="Steindorff A."/>
            <person name="Ohm R."/>
            <person name="Martin F."/>
            <person name="Silar P."/>
            <person name="Natvig D."/>
            <person name="Lalanne C."/>
            <person name="Gautier V."/>
            <person name="Ament-velasquez S.L."/>
            <person name="Kruys A."/>
            <person name="Hutchinson M.I."/>
            <person name="Powell A.J."/>
            <person name="Barry K."/>
            <person name="Miller A.N."/>
            <person name="Grigoriev I.V."/>
            <person name="Debuchy R."/>
            <person name="Gladieux P."/>
            <person name="Thoren M.H."/>
            <person name="Johannesson H."/>
        </authorList>
    </citation>
    <scope>NUCLEOTIDE SEQUENCE</scope>
    <source>
        <strain evidence="9">CBS 232.78</strain>
    </source>
</reference>
<dbReference type="PROSITE" id="PS50048">
    <property type="entry name" value="ZN2_CY6_FUNGAL_2"/>
    <property type="match status" value="1"/>
</dbReference>
<keyword evidence="6" id="KW-0539">Nucleus</keyword>
<dbReference type="Pfam" id="PF04082">
    <property type="entry name" value="Fungal_trans"/>
    <property type="match status" value="1"/>
</dbReference>
<dbReference type="SMART" id="SM00906">
    <property type="entry name" value="Fungal_trans"/>
    <property type="match status" value="1"/>
</dbReference>
<dbReference type="SMART" id="SM00066">
    <property type="entry name" value="GAL4"/>
    <property type="match status" value="1"/>
</dbReference>
<dbReference type="CDD" id="cd12148">
    <property type="entry name" value="fungal_TF_MHR"/>
    <property type="match status" value="1"/>
</dbReference>
<keyword evidence="3" id="KW-0805">Transcription regulation</keyword>
<keyword evidence="5" id="KW-0804">Transcription</keyword>
<comment type="caution">
    <text evidence="9">The sequence shown here is derived from an EMBL/GenBank/DDBJ whole genome shotgun (WGS) entry which is preliminary data.</text>
</comment>
<dbReference type="GO" id="GO:0005634">
    <property type="term" value="C:nucleus"/>
    <property type="evidence" value="ECO:0007669"/>
    <property type="project" value="TreeGrafter"/>
</dbReference>
<feature type="domain" description="Zn(2)-C6 fungal-type" evidence="8">
    <location>
        <begin position="14"/>
        <end position="44"/>
    </location>
</feature>
<reference evidence="9" key="1">
    <citation type="journal article" date="2023" name="Mol. Phylogenet. Evol.">
        <title>Genome-scale phylogeny and comparative genomics of the fungal order Sordariales.</title>
        <authorList>
            <person name="Hensen N."/>
            <person name="Bonometti L."/>
            <person name="Westerberg I."/>
            <person name="Brannstrom I.O."/>
            <person name="Guillou S."/>
            <person name="Cros-Aarteil S."/>
            <person name="Calhoun S."/>
            <person name="Haridas S."/>
            <person name="Kuo A."/>
            <person name="Mondo S."/>
            <person name="Pangilinan J."/>
            <person name="Riley R."/>
            <person name="LaButti K."/>
            <person name="Andreopoulos B."/>
            <person name="Lipzen A."/>
            <person name="Chen C."/>
            <person name="Yan M."/>
            <person name="Daum C."/>
            <person name="Ng V."/>
            <person name="Clum A."/>
            <person name="Steindorff A."/>
            <person name="Ohm R.A."/>
            <person name="Martin F."/>
            <person name="Silar P."/>
            <person name="Natvig D.O."/>
            <person name="Lalanne C."/>
            <person name="Gautier V."/>
            <person name="Ament-Velasquez S.L."/>
            <person name="Kruys A."/>
            <person name="Hutchinson M.I."/>
            <person name="Powell A.J."/>
            <person name="Barry K."/>
            <person name="Miller A.N."/>
            <person name="Grigoriev I.V."/>
            <person name="Debuchy R."/>
            <person name="Gladieux P."/>
            <person name="Hiltunen Thoren M."/>
            <person name="Johannesson H."/>
        </authorList>
    </citation>
    <scope>NUCLEOTIDE SEQUENCE</scope>
    <source>
        <strain evidence="9">CBS 232.78</strain>
    </source>
</reference>
<feature type="compositionally biased region" description="Polar residues" evidence="7">
    <location>
        <begin position="129"/>
        <end position="142"/>
    </location>
</feature>
<dbReference type="InterPro" id="IPR001138">
    <property type="entry name" value="Zn2Cys6_DnaBD"/>
</dbReference>
<evidence type="ECO:0000256" key="4">
    <source>
        <dbReference type="ARBA" id="ARBA00023125"/>
    </source>
</evidence>
<protein>
    <recommendedName>
        <fullName evidence="8">Zn(2)-C6 fungal-type domain-containing protein</fullName>
    </recommendedName>
</protein>
<evidence type="ECO:0000256" key="3">
    <source>
        <dbReference type="ARBA" id="ARBA00023015"/>
    </source>
</evidence>
<feature type="compositionally biased region" description="Low complexity" evidence="7">
    <location>
        <begin position="59"/>
        <end position="75"/>
    </location>
</feature>
<evidence type="ECO:0000259" key="8">
    <source>
        <dbReference type="PROSITE" id="PS50048"/>
    </source>
</evidence>
<dbReference type="Proteomes" id="UP001285441">
    <property type="component" value="Unassembled WGS sequence"/>
</dbReference>
<keyword evidence="1" id="KW-0479">Metal-binding</keyword>
<organism evidence="9 10">
    <name type="scientific">Podospora didyma</name>
    <dbReference type="NCBI Taxonomy" id="330526"/>
    <lineage>
        <taxon>Eukaryota</taxon>
        <taxon>Fungi</taxon>
        <taxon>Dikarya</taxon>
        <taxon>Ascomycota</taxon>
        <taxon>Pezizomycotina</taxon>
        <taxon>Sordariomycetes</taxon>
        <taxon>Sordariomycetidae</taxon>
        <taxon>Sordariales</taxon>
        <taxon>Podosporaceae</taxon>
        <taxon>Podospora</taxon>
    </lineage>
</organism>
<sequence length="753" mass="82933">MSESERRRRRPAVSCSLCRRRKIRCNRESPCSNCVRSGVEHCVYDNNNPPPLARPRTQAPGPVAGPLPTLAAGPPSSTTALSTAIPRHSPRSLAASSTASTLAASGDVDGLTRRIKQLEDQLSKVAPTSAPSPNPNGIETTTSRIGGIIHVHREQGISRSISHKKRLFGQSHWINAVVSLSHDTFNALEPYLLQESKALSGIQKCKSLARVIKARRRRRSSSPPISEFPPKDVADDLVDCYLRTSETVYRILHIPTFRRDYEALWVSDAEPDAAFLIQLKLVLAIGATTYDAHFSLRASAVRWIHEAHIWLSDPAFIKARVGIQSLQTNLLLLVARETAGVGEEFIWISTGALYRKAIYMGLNRDPTRLPPRTAFVDEMHRRLWNTVLEIALKTSLTSGGPPLISFEDFDTAPPGSFDDEQLVTEDPVPRPDGDFTQVSIARALRKTFPLRLTVVKFLNSIGSTGSYEETLRLDSELRTAFKDLRRVLQKCRNSSARAPASSFEVLAVDFLMQRYISAIHVPFFGPALHESAYAFSRKVVIETSLKVWCTAYPSSSIMAAAALRNDMSSSSSSPPSGQDDIARLALCGAGFYRTVAMQAALLIAVELKAQLQEEESLGPVPLRSDLLSVLEDAKAWCLEGIRAGETNIKGHLLTSIVAAYIQGLLRGLDKDELGKCLGKAAEESTERCIPILEDMAAQGQVDDAQEINLPEIPMEVPPGELQDWDFMTADAQFNFGNPELIGWLFNDLEAVYR</sequence>
<evidence type="ECO:0000256" key="6">
    <source>
        <dbReference type="ARBA" id="ARBA00023242"/>
    </source>
</evidence>
<evidence type="ECO:0000313" key="9">
    <source>
        <dbReference type="EMBL" id="KAK3381478.1"/>
    </source>
</evidence>
<evidence type="ECO:0000313" key="10">
    <source>
        <dbReference type="Proteomes" id="UP001285441"/>
    </source>
</evidence>
<name>A0AAE0NH73_9PEZI</name>
<dbReference type="Pfam" id="PF00172">
    <property type="entry name" value="Zn_clus"/>
    <property type="match status" value="1"/>
</dbReference>
<dbReference type="SUPFAM" id="SSF57701">
    <property type="entry name" value="Zn2/Cys6 DNA-binding domain"/>
    <property type="match status" value="1"/>
</dbReference>
<dbReference type="CDD" id="cd00067">
    <property type="entry name" value="GAL4"/>
    <property type="match status" value="1"/>
</dbReference>